<evidence type="ECO:0000256" key="1">
    <source>
        <dbReference type="SAM" id="MobiDB-lite"/>
    </source>
</evidence>
<protein>
    <submittedName>
        <fullName evidence="2">Uncharacterized protein</fullName>
    </submittedName>
</protein>
<dbReference type="Gene3D" id="3.40.50.300">
    <property type="entry name" value="P-loop containing nucleotide triphosphate hydrolases"/>
    <property type="match status" value="1"/>
</dbReference>
<name>A0A1V4A893_9ACTN</name>
<evidence type="ECO:0000313" key="3">
    <source>
        <dbReference type="Proteomes" id="UP000190539"/>
    </source>
</evidence>
<dbReference type="InterPro" id="IPR027417">
    <property type="entry name" value="P-loop_NTPase"/>
</dbReference>
<comment type="caution">
    <text evidence="2">The sequence shown here is derived from an EMBL/GenBank/DDBJ whole genome shotgun (WGS) entry which is preliminary data.</text>
</comment>
<dbReference type="AlphaFoldDB" id="A0A1V4A893"/>
<dbReference type="SUPFAM" id="SSF52540">
    <property type="entry name" value="P-loop containing nucleoside triphosphate hydrolases"/>
    <property type="match status" value="1"/>
</dbReference>
<keyword evidence="3" id="KW-1185">Reference proteome</keyword>
<gene>
    <name evidence="2" type="ORF">B1H18_17775</name>
</gene>
<organism evidence="2 3">
    <name type="scientific">Streptomyces tsukubensis</name>
    <dbReference type="NCBI Taxonomy" id="83656"/>
    <lineage>
        <taxon>Bacteria</taxon>
        <taxon>Bacillati</taxon>
        <taxon>Actinomycetota</taxon>
        <taxon>Actinomycetes</taxon>
        <taxon>Kitasatosporales</taxon>
        <taxon>Streptomycetaceae</taxon>
        <taxon>Streptomyces</taxon>
    </lineage>
</organism>
<proteinExistence type="predicted"/>
<sequence>MITVVGSGPGVGKSTLCRSLALRLAEGGERVDHFAEADILTRPAFRDVAAEFGDGSGVVRPETLLAAARAYVSAARAEGVDVMLTDALLPFIPSLVAWGHDEATIAGVLGALEDAVAPVRVTVVFLRDDPATALRRAVEREGRQWADWYVGKLNSSPGTRGVHDLRTAAEHLAHETELTLRLLSTSRWDLVVVDVTGRRAAEVAEETWKALTEPASRETDEADPEAGAAY</sequence>
<reference evidence="2 3" key="1">
    <citation type="submission" date="2017-02" db="EMBL/GenBank/DDBJ databases">
        <title>Draft Genome Sequence of Streptomyces tsukubaensis F601, a Producer of the immunosuppressant tacrolimus FK506.</title>
        <authorList>
            <person name="Zong G."/>
            <person name="Zhong C."/>
            <person name="Fu J."/>
            <person name="Qin R."/>
            <person name="Cao G."/>
        </authorList>
    </citation>
    <scope>NUCLEOTIDE SEQUENCE [LARGE SCALE GENOMIC DNA]</scope>
    <source>
        <strain evidence="2 3">F601</strain>
    </source>
</reference>
<evidence type="ECO:0000313" key="2">
    <source>
        <dbReference type="EMBL" id="OON78064.1"/>
    </source>
</evidence>
<accession>A0A1V4A893</accession>
<feature type="region of interest" description="Disordered" evidence="1">
    <location>
        <begin position="210"/>
        <end position="230"/>
    </location>
</feature>
<dbReference type="EMBL" id="MVFC01000013">
    <property type="protein sequence ID" value="OON78064.1"/>
    <property type="molecule type" value="Genomic_DNA"/>
</dbReference>
<dbReference type="Proteomes" id="UP000190539">
    <property type="component" value="Unassembled WGS sequence"/>
</dbReference>